<name>A0A7W6FRK0_9SPHN</name>
<proteinExistence type="inferred from homology"/>
<sequence length="265" mass="29073">MKLCRVAGASGPVYGIVKEEDEVVALAGDPFGAHGEGEVIGRLADLTLLPPVIPNVFYAAGLNFYHHIEEARRKGNMKAVVPQRPDIGHRANNALVGHGADIVRPADFEGRLEYEGEIVAVVGKTLRRASREEASDAIFGWTLGNDVSAREWQHGDRTMWRGKNSDSFKPMGPWIDTDAQPMGEDLSVIINGVVDSDYRLDGMIYDAEDFIVEITRYITLTPGDMIWLGTDRTAGMQVGDLVEVHVPCLGTLSNRVVHEILHDIS</sequence>
<dbReference type="GO" id="GO:0003824">
    <property type="term" value="F:catalytic activity"/>
    <property type="evidence" value="ECO:0007669"/>
    <property type="project" value="InterPro"/>
</dbReference>
<dbReference type="PANTHER" id="PTHR42796">
    <property type="entry name" value="FUMARYLACETOACETATE HYDROLASE DOMAIN-CONTAINING PROTEIN 2A-RELATED"/>
    <property type="match status" value="1"/>
</dbReference>
<gene>
    <name evidence="5" type="ORF">GGR43_002857</name>
</gene>
<dbReference type="AlphaFoldDB" id="A0A7W6FRK0"/>
<evidence type="ECO:0000256" key="1">
    <source>
        <dbReference type="ARBA" id="ARBA00010211"/>
    </source>
</evidence>
<evidence type="ECO:0000259" key="3">
    <source>
        <dbReference type="Pfam" id="PF01557"/>
    </source>
</evidence>
<organism evidence="5 6">
    <name type="scientific">Sphingobium jiangsuense</name>
    <dbReference type="NCBI Taxonomy" id="870476"/>
    <lineage>
        <taxon>Bacteria</taxon>
        <taxon>Pseudomonadati</taxon>
        <taxon>Pseudomonadota</taxon>
        <taxon>Alphaproteobacteria</taxon>
        <taxon>Sphingomonadales</taxon>
        <taxon>Sphingomonadaceae</taxon>
        <taxon>Sphingobium</taxon>
    </lineage>
</organism>
<dbReference type="EMBL" id="JACIDT010000010">
    <property type="protein sequence ID" value="MBB3927134.1"/>
    <property type="molecule type" value="Genomic_DNA"/>
</dbReference>
<feature type="domain" description="Fumarylacetoacetase-like C-terminal" evidence="3">
    <location>
        <begin position="58"/>
        <end position="257"/>
    </location>
</feature>
<comment type="similarity">
    <text evidence="1">Belongs to the FAH family.</text>
</comment>
<dbReference type="PANTHER" id="PTHR42796:SF4">
    <property type="entry name" value="FUMARYLACETOACETATE HYDROLASE DOMAIN-CONTAINING PROTEIN 2A"/>
    <property type="match status" value="1"/>
</dbReference>
<feature type="domain" description="Rv2993c-like N-terminal" evidence="4">
    <location>
        <begin position="1"/>
        <end position="51"/>
    </location>
</feature>
<dbReference type="InterPro" id="IPR011234">
    <property type="entry name" value="Fumarylacetoacetase-like_C"/>
</dbReference>
<dbReference type="Gene3D" id="3.90.850.10">
    <property type="entry name" value="Fumarylacetoacetase-like, C-terminal domain"/>
    <property type="match status" value="1"/>
</dbReference>
<keyword evidence="6" id="KW-1185">Reference proteome</keyword>
<dbReference type="GO" id="GO:0044281">
    <property type="term" value="P:small molecule metabolic process"/>
    <property type="evidence" value="ECO:0007669"/>
    <property type="project" value="UniProtKB-ARBA"/>
</dbReference>
<evidence type="ECO:0000256" key="2">
    <source>
        <dbReference type="ARBA" id="ARBA00022723"/>
    </source>
</evidence>
<dbReference type="RefSeq" id="WP_188072644.1">
    <property type="nucleotide sequence ID" value="NZ_BSPS01000033.1"/>
</dbReference>
<reference evidence="5 6" key="1">
    <citation type="submission" date="2020-08" db="EMBL/GenBank/DDBJ databases">
        <title>Genomic Encyclopedia of Type Strains, Phase IV (KMG-IV): sequencing the most valuable type-strain genomes for metagenomic binning, comparative biology and taxonomic classification.</title>
        <authorList>
            <person name="Goeker M."/>
        </authorList>
    </citation>
    <scope>NUCLEOTIDE SEQUENCE [LARGE SCALE GENOMIC DNA]</scope>
    <source>
        <strain evidence="5 6">DSM 26189</strain>
    </source>
</reference>
<dbReference type="InterPro" id="IPR018833">
    <property type="entry name" value="Rv2993c-like_N"/>
</dbReference>
<dbReference type="SUPFAM" id="SSF56529">
    <property type="entry name" value="FAH"/>
    <property type="match status" value="1"/>
</dbReference>
<dbReference type="InterPro" id="IPR051121">
    <property type="entry name" value="FAH"/>
</dbReference>
<comment type="caution">
    <text evidence="5">The sequence shown here is derived from an EMBL/GenBank/DDBJ whole genome shotgun (WGS) entry which is preliminary data.</text>
</comment>
<keyword evidence="2" id="KW-0479">Metal-binding</keyword>
<dbReference type="InterPro" id="IPR036663">
    <property type="entry name" value="Fumarylacetoacetase_C_sf"/>
</dbReference>
<dbReference type="GO" id="GO:0046872">
    <property type="term" value="F:metal ion binding"/>
    <property type="evidence" value="ECO:0007669"/>
    <property type="project" value="UniProtKB-KW"/>
</dbReference>
<dbReference type="Proteomes" id="UP000571950">
    <property type="component" value="Unassembled WGS sequence"/>
</dbReference>
<protein>
    <submittedName>
        <fullName evidence="5">2-keto-4-pentenoate hydratase/2-oxohepta-3-ene-1,7-dioic acid hydratase in catechol pathway</fullName>
    </submittedName>
</protein>
<evidence type="ECO:0000259" key="4">
    <source>
        <dbReference type="Pfam" id="PF10370"/>
    </source>
</evidence>
<evidence type="ECO:0000313" key="6">
    <source>
        <dbReference type="Proteomes" id="UP000571950"/>
    </source>
</evidence>
<accession>A0A7W6FRK0</accession>
<dbReference type="Pfam" id="PF10370">
    <property type="entry name" value="Rv2993c-like_N"/>
    <property type="match status" value="1"/>
</dbReference>
<evidence type="ECO:0000313" key="5">
    <source>
        <dbReference type="EMBL" id="MBB3927134.1"/>
    </source>
</evidence>
<dbReference type="Pfam" id="PF01557">
    <property type="entry name" value="FAA_hydrolase"/>
    <property type="match status" value="1"/>
</dbReference>